<evidence type="ECO:0000256" key="3">
    <source>
        <dbReference type="ARBA" id="ARBA00023002"/>
    </source>
</evidence>
<comment type="similarity">
    <text evidence="1 4">Belongs to the short-chain dehydrogenases/reductases (SDR) family.</text>
</comment>
<dbReference type="GO" id="GO:0006654">
    <property type="term" value="P:phosphatidic acid biosynthetic process"/>
    <property type="evidence" value="ECO:0007669"/>
    <property type="project" value="TreeGrafter"/>
</dbReference>
<keyword evidence="2" id="KW-0521">NADP</keyword>
<dbReference type="Pfam" id="PF00106">
    <property type="entry name" value="adh_short"/>
    <property type="match status" value="1"/>
</dbReference>
<keyword evidence="3" id="KW-0560">Oxidoreductase</keyword>
<evidence type="ECO:0000256" key="1">
    <source>
        <dbReference type="ARBA" id="ARBA00006484"/>
    </source>
</evidence>
<evidence type="ECO:0000313" key="5">
    <source>
        <dbReference type="EMBL" id="KAK3381796.1"/>
    </source>
</evidence>
<dbReference type="GO" id="GO:0000140">
    <property type="term" value="F:acylglycerone-phosphate reductase (NADP+) activity"/>
    <property type="evidence" value="ECO:0007669"/>
    <property type="project" value="TreeGrafter"/>
</dbReference>
<dbReference type="PANTHER" id="PTHR44169:SF3">
    <property type="entry name" value="SHORT-CHAIN DEHYDROGENASE SRDE"/>
    <property type="match status" value="1"/>
</dbReference>
<dbReference type="GO" id="GO:0019433">
    <property type="term" value="P:triglyceride catabolic process"/>
    <property type="evidence" value="ECO:0007669"/>
    <property type="project" value="TreeGrafter"/>
</dbReference>
<keyword evidence="6" id="KW-1185">Reference proteome</keyword>
<reference evidence="5" key="1">
    <citation type="journal article" date="2023" name="Mol. Phylogenet. Evol.">
        <title>Genome-scale phylogeny and comparative genomics of the fungal order Sordariales.</title>
        <authorList>
            <person name="Hensen N."/>
            <person name="Bonometti L."/>
            <person name="Westerberg I."/>
            <person name="Brannstrom I.O."/>
            <person name="Guillou S."/>
            <person name="Cros-Aarteil S."/>
            <person name="Calhoun S."/>
            <person name="Haridas S."/>
            <person name="Kuo A."/>
            <person name="Mondo S."/>
            <person name="Pangilinan J."/>
            <person name="Riley R."/>
            <person name="LaButti K."/>
            <person name="Andreopoulos B."/>
            <person name="Lipzen A."/>
            <person name="Chen C."/>
            <person name="Yan M."/>
            <person name="Daum C."/>
            <person name="Ng V."/>
            <person name="Clum A."/>
            <person name="Steindorff A."/>
            <person name="Ohm R.A."/>
            <person name="Martin F."/>
            <person name="Silar P."/>
            <person name="Natvig D.O."/>
            <person name="Lalanne C."/>
            <person name="Gautier V."/>
            <person name="Ament-Velasquez S.L."/>
            <person name="Kruys A."/>
            <person name="Hutchinson M.I."/>
            <person name="Powell A.J."/>
            <person name="Barry K."/>
            <person name="Miller A.N."/>
            <person name="Grigoriev I.V."/>
            <person name="Debuchy R."/>
            <person name="Gladieux P."/>
            <person name="Hiltunen Thoren M."/>
            <person name="Johannesson H."/>
        </authorList>
    </citation>
    <scope>NUCLEOTIDE SEQUENCE</scope>
    <source>
        <strain evidence="5">CBS 232.78</strain>
    </source>
</reference>
<sequence length="295" mass="31160">MGPQKRTILITGCSDGSLGAALALAFHKQGSWRVFASARNTSRLKDAEAAGIETVQLDTLSDASIAASVSRVAELTGGSLDALINNAGAAYSLPLMDVDLDKARGLFDLNVFSVLAVTRACLPLLLKSTAPRGAMVINNTSAASQTAGTVPFQGIYNASKAAAASLTEVLRLELAPFGVRVINLVTGSVKSNFFDNAPKATLPPGSMYNVAKAEIEEAMTGKDTDKNGADQAEWASQVVGDLSRSSPPHWVWRGTYVRLVWLASFLPLGVFDGKVKKMYGLDVLERKVKEEAGGK</sequence>
<dbReference type="EMBL" id="JAULSW010000005">
    <property type="protein sequence ID" value="KAK3381796.1"/>
    <property type="molecule type" value="Genomic_DNA"/>
</dbReference>
<dbReference type="PRINTS" id="PR00081">
    <property type="entry name" value="GDHRDH"/>
</dbReference>
<evidence type="ECO:0000256" key="4">
    <source>
        <dbReference type="RuleBase" id="RU000363"/>
    </source>
</evidence>
<dbReference type="SUPFAM" id="SSF51735">
    <property type="entry name" value="NAD(P)-binding Rossmann-fold domains"/>
    <property type="match status" value="1"/>
</dbReference>
<dbReference type="PROSITE" id="PS00061">
    <property type="entry name" value="ADH_SHORT"/>
    <property type="match status" value="1"/>
</dbReference>
<dbReference type="CDD" id="cd05374">
    <property type="entry name" value="17beta-HSD-like_SDR_c"/>
    <property type="match status" value="1"/>
</dbReference>
<dbReference type="Proteomes" id="UP001285441">
    <property type="component" value="Unassembled WGS sequence"/>
</dbReference>
<gene>
    <name evidence="5" type="ORF">B0H63DRAFT_476630</name>
</gene>
<accession>A0AAE0NHT3</accession>
<name>A0AAE0NHT3_9PEZI</name>
<dbReference type="Gene3D" id="3.40.50.720">
    <property type="entry name" value="NAD(P)-binding Rossmann-like Domain"/>
    <property type="match status" value="1"/>
</dbReference>
<reference evidence="5" key="2">
    <citation type="submission" date="2023-06" db="EMBL/GenBank/DDBJ databases">
        <authorList>
            <consortium name="Lawrence Berkeley National Laboratory"/>
            <person name="Haridas S."/>
            <person name="Hensen N."/>
            <person name="Bonometti L."/>
            <person name="Westerberg I."/>
            <person name="Brannstrom I.O."/>
            <person name="Guillou S."/>
            <person name="Cros-Aarteil S."/>
            <person name="Calhoun S."/>
            <person name="Kuo A."/>
            <person name="Mondo S."/>
            <person name="Pangilinan J."/>
            <person name="Riley R."/>
            <person name="LaButti K."/>
            <person name="Andreopoulos B."/>
            <person name="Lipzen A."/>
            <person name="Chen C."/>
            <person name="Yanf M."/>
            <person name="Daum C."/>
            <person name="Ng V."/>
            <person name="Clum A."/>
            <person name="Steindorff A."/>
            <person name="Ohm R."/>
            <person name="Martin F."/>
            <person name="Silar P."/>
            <person name="Natvig D."/>
            <person name="Lalanne C."/>
            <person name="Gautier V."/>
            <person name="Ament-velasquez S.L."/>
            <person name="Kruys A."/>
            <person name="Hutchinson M.I."/>
            <person name="Powell A.J."/>
            <person name="Barry K."/>
            <person name="Miller A.N."/>
            <person name="Grigoriev I.V."/>
            <person name="Debuchy R."/>
            <person name="Gladieux P."/>
            <person name="Thoren M.H."/>
            <person name="Johannesson H."/>
        </authorList>
    </citation>
    <scope>NUCLEOTIDE SEQUENCE</scope>
    <source>
        <strain evidence="5">CBS 232.78</strain>
    </source>
</reference>
<dbReference type="GO" id="GO:0005783">
    <property type="term" value="C:endoplasmic reticulum"/>
    <property type="evidence" value="ECO:0007669"/>
    <property type="project" value="TreeGrafter"/>
</dbReference>
<dbReference type="AlphaFoldDB" id="A0AAE0NHT3"/>
<protein>
    <submittedName>
        <fullName evidence="5">IBR finger domain protein</fullName>
    </submittedName>
</protein>
<comment type="caution">
    <text evidence="5">The sequence shown here is derived from an EMBL/GenBank/DDBJ whole genome shotgun (WGS) entry which is preliminary data.</text>
</comment>
<dbReference type="PANTHER" id="PTHR44169">
    <property type="entry name" value="NADPH-DEPENDENT 1-ACYLDIHYDROXYACETONE PHOSPHATE REDUCTASE"/>
    <property type="match status" value="1"/>
</dbReference>
<dbReference type="InterPro" id="IPR036291">
    <property type="entry name" value="NAD(P)-bd_dom_sf"/>
</dbReference>
<dbReference type="InterPro" id="IPR020904">
    <property type="entry name" value="Sc_DH/Rdtase_CS"/>
</dbReference>
<evidence type="ECO:0000256" key="2">
    <source>
        <dbReference type="ARBA" id="ARBA00022857"/>
    </source>
</evidence>
<dbReference type="GO" id="GO:0005811">
    <property type="term" value="C:lipid droplet"/>
    <property type="evidence" value="ECO:0007669"/>
    <property type="project" value="TreeGrafter"/>
</dbReference>
<dbReference type="GO" id="GO:0004806">
    <property type="term" value="F:triacylglycerol lipase activity"/>
    <property type="evidence" value="ECO:0007669"/>
    <property type="project" value="TreeGrafter"/>
</dbReference>
<evidence type="ECO:0000313" key="6">
    <source>
        <dbReference type="Proteomes" id="UP001285441"/>
    </source>
</evidence>
<proteinExistence type="inferred from homology"/>
<dbReference type="PRINTS" id="PR00080">
    <property type="entry name" value="SDRFAMILY"/>
</dbReference>
<dbReference type="InterPro" id="IPR002347">
    <property type="entry name" value="SDR_fam"/>
</dbReference>
<organism evidence="5 6">
    <name type="scientific">Podospora didyma</name>
    <dbReference type="NCBI Taxonomy" id="330526"/>
    <lineage>
        <taxon>Eukaryota</taxon>
        <taxon>Fungi</taxon>
        <taxon>Dikarya</taxon>
        <taxon>Ascomycota</taxon>
        <taxon>Pezizomycotina</taxon>
        <taxon>Sordariomycetes</taxon>
        <taxon>Sordariomycetidae</taxon>
        <taxon>Sordariales</taxon>
        <taxon>Podosporaceae</taxon>
        <taxon>Podospora</taxon>
    </lineage>
</organism>